<dbReference type="EMBL" id="CAJHJT010000012">
    <property type="protein sequence ID" value="CAD6998969.1"/>
    <property type="molecule type" value="Genomic_DNA"/>
</dbReference>
<reference evidence="1" key="1">
    <citation type="submission" date="2020-11" db="EMBL/GenBank/DDBJ databases">
        <authorList>
            <person name="Whitehead M."/>
        </authorList>
    </citation>
    <scope>NUCLEOTIDE SEQUENCE</scope>
    <source>
        <strain evidence="1">EGII</strain>
    </source>
</reference>
<comment type="caution">
    <text evidence="1">The sequence shown here is derived from an EMBL/GenBank/DDBJ whole genome shotgun (WGS) entry which is preliminary data.</text>
</comment>
<sequence length="129" mass="14708">MFIHTNVYKWVVELLGRFLSTPTQSLTQFCGTTCKELCGSDRLVVLWQGQVAIAMQLNCVNNNLSVYLCTCIYKSCDCLILSTEMIAPALHNLRLSCHTIDLMPFGWPFYWALSYSAKNNTHTHTHTQK</sequence>
<organism evidence="1 2">
    <name type="scientific">Ceratitis capitata</name>
    <name type="common">Mediterranean fruit fly</name>
    <name type="synonym">Tephritis capitata</name>
    <dbReference type="NCBI Taxonomy" id="7213"/>
    <lineage>
        <taxon>Eukaryota</taxon>
        <taxon>Metazoa</taxon>
        <taxon>Ecdysozoa</taxon>
        <taxon>Arthropoda</taxon>
        <taxon>Hexapoda</taxon>
        <taxon>Insecta</taxon>
        <taxon>Pterygota</taxon>
        <taxon>Neoptera</taxon>
        <taxon>Endopterygota</taxon>
        <taxon>Diptera</taxon>
        <taxon>Brachycera</taxon>
        <taxon>Muscomorpha</taxon>
        <taxon>Tephritoidea</taxon>
        <taxon>Tephritidae</taxon>
        <taxon>Ceratitis</taxon>
        <taxon>Ceratitis</taxon>
    </lineage>
</organism>
<dbReference type="Proteomes" id="UP000606786">
    <property type="component" value="Unassembled WGS sequence"/>
</dbReference>
<proteinExistence type="predicted"/>
<evidence type="ECO:0000313" key="1">
    <source>
        <dbReference type="EMBL" id="CAD6998969.1"/>
    </source>
</evidence>
<accession>A0A811UIY5</accession>
<dbReference type="AlphaFoldDB" id="A0A811UIY5"/>
<name>A0A811UIY5_CERCA</name>
<evidence type="ECO:0000313" key="2">
    <source>
        <dbReference type="Proteomes" id="UP000606786"/>
    </source>
</evidence>
<gene>
    <name evidence="1" type="ORF">CCAP1982_LOCUS7516</name>
</gene>
<keyword evidence="2" id="KW-1185">Reference proteome</keyword>
<protein>
    <submittedName>
        <fullName evidence="1">(Mediterranean fruit fly) hypothetical protein</fullName>
    </submittedName>
</protein>